<name>A0ACC2JWE6_9PEZI</name>
<evidence type="ECO:0000313" key="1">
    <source>
        <dbReference type="EMBL" id="KAJ8131528.1"/>
    </source>
</evidence>
<sequence>MEQTKASLPLEELSFEITKNAVLVSQYLHSEGFPQPSHDADGPSSTIPRDSPQNIRVARQNLIEASLKMFQLALGPTEYLPHLATGFQYLSCLSWLCHYNIFHIVPLDGTIGYEKVASTANVSEQRLKSIARMAMTNGLFREPVPGQLAHSATSSFLTRNPDAYAWATFMCSKSAPTAMAMVDAHERWGPNTVKKNETAYNVAFETELPFFDHLSLDESEVSRFAAYMRNVTSSEGVNVKHLVAGFDWESLGNGKVVDVGGSTGGAAIALARAFPRLNFVVQDLDANAKQGQENAASLPGRIRSRIAFQGHDFTKPEPVKDADVYLLRMILHDWPDNEAVKILNNIIPAMEKPGSRLLIMDSVLPHPGTVPVSLERIIRVRDLTMMQSFNSKERSLDDWQRLLNSANGNLRLVNVSQPFGSAMSILEVSLGSY</sequence>
<gene>
    <name evidence="1" type="ORF">O1611_g2096</name>
</gene>
<dbReference type="EMBL" id="JAPUUL010000274">
    <property type="protein sequence ID" value="KAJ8131528.1"/>
    <property type="molecule type" value="Genomic_DNA"/>
</dbReference>
<accession>A0ACC2JWE6</accession>
<evidence type="ECO:0000313" key="2">
    <source>
        <dbReference type="Proteomes" id="UP001153332"/>
    </source>
</evidence>
<protein>
    <submittedName>
        <fullName evidence="1">Uncharacterized protein</fullName>
    </submittedName>
</protein>
<comment type="caution">
    <text evidence="1">The sequence shown here is derived from an EMBL/GenBank/DDBJ whole genome shotgun (WGS) entry which is preliminary data.</text>
</comment>
<proteinExistence type="predicted"/>
<reference evidence="1" key="1">
    <citation type="submission" date="2022-12" db="EMBL/GenBank/DDBJ databases">
        <title>Genome Sequence of Lasiodiplodia mahajangana.</title>
        <authorList>
            <person name="Buettner E."/>
        </authorList>
    </citation>
    <scope>NUCLEOTIDE SEQUENCE</scope>
    <source>
        <strain evidence="1">VT137</strain>
    </source>
</reference>
<dbReference type="Proteomes" id="UP001153332">
    <property type="component" value="Unassembled WGS sequence"/>
</dbReference>
<keyword evidence="2" id="KW-1185">Reference proteome</keyword>
<organism evidence="1 2">
    <name type="scientific">Lasiodiplodia mahajangana</name>
    <dbReference type="NCBI Taxonomy" id="1108764"/>
    <lineage>
        <taxon>Eukaryota</taxon>
        <taxon>Fungi</taxon>
        <taxon>Dikarya</taxon>
        <taxon>Ascomycota</taxon>
        <taxon>Pezizomycotina</taxon>
        <taxon>Dothideomycetes</taxon>
        <taxon>Dothideomycetes incertae sedis</taxon>
        <taxon>Botryosphaeriales</taxon>
        <taxon>Botryosphaeriaceae</taxon>
        <taxon>Lasiodiplodia</taxon>
    </lineage>
</organism>